<evidence type="ECO:0000256" key="4">
    <source>
        <dbReference type="HAMAP-Rule" id="MF_00251"/>
    </source>
</evidence>
<evidence type="ECO:0000256" key="1">
    <source>
        <dbReference type="ARBA" id="ARBA00007645"/>
    </source>
</evidence>
<dbReference type="RefSeq" id="WP_258569611.1">
    <property type="nucleotide sequence ID" value="NZ_JAKUDN010000002.1"/>
</dbReference>
<dbReference type="EMBL" id="JAKUDN010000002">
    <property type="protein sequence ID" value="MCP8352506.1"/>
    <property type="molecule type" value="Genomic_DNA"/>
</dbReference>
<dbReference type="HAMAP" id="MF_00251">
    <property type="entry name" value="Ribosomal_bL36"/>
    <property type="match status" value="1"/>
</dbReference>
<accession>A0ABT1L6F3</accession>
<dbReference type="NCBIfam" id="TIGR01022">
    <property type="entry name" value="rpmJ_bact"/>
    <property type="match status" value="1"/>
</dbReference>
<evidence type="ECO:0000256" key="5">
    <source>
        <dbReference type="RuleBase" id="RU000571"/>
    </source>
</evidence>
<dbReference type="Pfam" id="PF00444">
    <property type="entry name" value="Ribosomal_L36"/>
    <property type="match status" value="1"/>
</dbReference>
<dbReference type="InterPro" id="IPR000473">
    <property type="entry name" value="Ribosomal_bL36"/>
</dbReference>
<dbReference type="SUPFAM" id="SSF57840">
    <property type="entry name" value="Ribosomal protein L36"/>
    <property type="match status" value="1"/>
</dbReference>
<keyword evidence="2 4" id="KW-0689">Ribosomal protein</keyword>
<gene>
    <name evidence="4 6" type="primary">rpmJ</name>
    <name evidence="6" type="ORF">MKS91_04310</name>
</gene>
<evidence type="ECO:0000256" key="2">
    <source>
        <dbReference type="ARBA" id="ARBA00022980"/>
    </source>
</evidence>
<dbReference type="PANTHER" id="PTHR42888:SF1">
    <property type="entry name" value="LARGE RIBOSOMAL SUBUNIT PROTEIN BL36C"/>
    <property type="match status" value="1"/>
</dbReference>
<keyword evidence="7" id="KW-1185">Reference proteome</keyword>
<dbReference type="PROSITE" id="PS00828">
    <property type="entry name" value="RIBOSOMAL_L36"/>
    <property type="match status" value="1"/>
</dbReference>
<comment type="caution">
    <text evidence="6">The sequence shown here is derived from an EMBL/GenBank/DDBJ whole genome shotgun (WGS) entry which is preliminary data.</text>
</comment>
<name>A0ABT1L6F3_9GAMM</name>
<dbReference type="InterPro" id="IPR035977">
    <property type="entry name" value="Ribosomal_bL36_sp"/>
</dbReference>
<sequence>MKVRASVKKICKSCQLIRRHGVLIVRCKKNPKHKQRQG</sequence>
<comment type="similarity">
    <text evidence="1 4 5">Belongs to the bacterial ribosomal protein bL36 family.</text>
</comment>
<dbReference type="Proteomes" id="UP001320768">
    <property type="component" value="Unassembled WGS sequence"/>
</dbReference>
<reference evidence="6 7" key="1">
    <citation type="journal article" date="2022" name="Nat. Microbiol.">
        <title>The microbiome of a bacterivorous marine choanoflagellate contains a resource-demanding obligate bacterial associate.</title>
        <authorList>
            <person name="Needham D.M."/>
            <person name="Poirier C."/>
            <person name="Bachy C."/>
            <person name="George E.E."/>
            <person name="Wilken S."/>
            <person name="Yung C.C.M."/>
            <person name="Limardo A.J."/>
            <person name="Morando M."/>
            <person name="Sudek L."/>
            <person name="Malmstrom R.R."/>
            <person name="Keeling P.J."/>
            <person name="Santoro A.E."/>
            <person name="Worden A.Z."/>
        </authorList>
    </citation>
    <scope>NUCLEOTIDE SEQUENCE [LARGE SCALE GENOMIC DNA]</scope>
    <source>
        <strain evidence="6 7">Comchoano-2</strain>
    </source>
</reference>
<evidence type="ECO:0000256" key="3">
    <source>
        <dbReference type="ARBA" id="ARBA00023274"/>
    </source>
</evidence>
<dbReference type="PANTHER" id="PTHR42888">
    <property type="entry name" value="50S RIBOSOMAL PROTEIN L36, CHLOROPLASTIC"/>
    <property type="match status" value="1"/>
</dbReference>
<proteinExistence type="inferred from homology"/>
<keyword evidence="3 4" id="KW-0687">Ribonucleoprotein</keyword>
<dbReference type="GO" id="GO:0005840">
    <property type="term" value="C:ribosome"/>
    <property type="evidence" value="ECO:0007669"/>
    <property type="project" value="UniProtKB-KW"/>
</dbReference>
<evidence type="ECO:0000313" key="7">
    <source>
        <dbReference type="Proteomes" id="UP001320768"/>
    </source>
</evidence>
<evidence type="ECO:0000313" key="6">
    <source>
        <dbReference type="EMBL" id="MCP8352506.1"/>
    </source>
</evidence>
<organism evidence="6 7">
    <name type="scientific">Candidatus Synchoanobacter obligatus</name>
    <dbReference type="NCBI Taxonomy" id="2919597"/>
    <lineage>
        <taxon>Bacteria</taxon>
        <taxon>Pseudomonadati</taxon>
        <taxon>Pseudomonadota</taxon>
        <taxon>Gammaproteobacteria</taxon>
        <taxon>Candidatus Comchoanobacterales</taxon>
        <taxon>Candidatus Comchoanobacteraceae</taxon>
        <taxon>Candidatus Synchoanobacter</taxon>
    </lineage>
</organism>
<protein>
    <recommendedName>
        <fullName evidence="4">Large ribosomal subunit protein bL36</fullName>
    </recommendedName>
</protein>